<feature type="non-terminal residue" evidence="1">
    <location>
        <position position="82"/>
    </location>
</feature>
<protein>
    <submittedName>
        <fullName evidence="1">Uncharacterized protein</fullName>
    </submittedName>
</protein>
<name>A0A7X9FSV2_9DELT</name>
<organism evidence="1 2">
    <name type="scientific">SAR324 cluster bacterium</name>
    <dbReference type="NCBI Taxonomy" id="2024889"/>
    <lineage>
        <taxon>Bacteria</taxon>
        <taxon>Deltaproteobacteria</taxon>
        <taxon>SAR324 cluster</taxon>
    </lineage>
</organism>
<gene>
    <name evidence="1" type="ORF">GYA55_10145</name>
</gene>
<dbReference type="AlphaFoldDB" id="A0A7X9FSV2"/>
<evidence type="ECO:0000313" key="2">
    <source>
        <dbReference type="Proteomes" id="UP000524246"/>
    </source>
</evidence>
<sequence length="82" mass="9341">MTENSSFEEIFKVEIDGWCYGIANYPGEIFPGLVHRVVKELANSFKSAIEHGLIFDILDISLKLSRAAKYLVDEREICFSIL</sequence>
<proteinExistence type="predicted"/>
<dbReference type="EMBL" id="JAAZON010000458">
    <property type="protein sequence ID" value="NMC63511.1"/>
    <property type="molecule type" value="Genomic_DNA"/>
</dbReference>
<accession>A0A7X9FSV2</accession>
<evidence type="ECO:0000313" key="1">
    <source>
        <dbReference type="EMBL" id="NMC63511.1"/>
    </source>
</evidence>
<dbReference type="Proteomes" id="UP000524246">
    <property type="component" value="Unassembled WGS sequence"/>
</dbReference>
<reference evidence="1 2" key="1">
    <citation type="journal article" date="2020" name="Biotechnol. Biofuels">
        <title>New insights from the biogas microbiome by comprehensive genome-resolved metagenomics of nearly 1600 species originating from multiple anaerobic digesters.</title>
        <authorList>
            <person name="Campanaro S."/>
            <person name="Treu L."/>
            <person name="Rodriguez-R L.M."/>
            <person name="Kovalovszki A."/>
            <person name="Ziels R.M."/>
            <person name="Maus I."/>
            <person name="Zhu X."/>
            <person name="Kougias P.G."/>
            <person name="Basile A."/>
            <person name="Luo G."/>
            <person name="Schluter A."/>
            <person name="Konstantinidis K.T."/>
            <person name="Angelidaki I."/>
        </authorList>
    </citation>
    <scope>NUCLEOTIDE SEQUENCE [LARGE SCALE GENOMIC DNA]</scope>
    <source>
        <strain evidence="1">AS27yjCOA_65</strain>
    </source>
</reference>
<comment type="caution">
    <text evidence="1">The sequence shown here is derived from an EMBL/GenBank/DDBJ whole genome shotgun (WGS) entry which is preliminary data.</text>
</comment>